<name>A0A921DRU4_9BACT</name>
<dbReference type="Proteomes" id="UP000698963">
    <property type="component" value="Unassembled WGS sequence"/>
</dbReference>
<feature type="transmembrane region" description="Helical" evidence="9">
    <location>
        <begin position="85"/>
        <end position="115"/>
    </location>
</feature>
<organism evidence="10 11">
    <name type="scientific">Mailhella massiliensis</name>
    <dbReference type="NCBI Taxonomy" id="1903261"/>
    <lineage>
        <taxon>Bacteria</taxon>
        <taxon>Pseudomonadati</taxon>
        <taxon>Thermodesulfobacteriota</taxon>
        <taxon>Desulfovibrionia</taxon>
        <taxon>Desulfovibrionales</taxon>
        <taxon>Desulfovibrionaceae</taxon>
        <taxon>Mailhella</taxon>
    </lineage>
</organism>
<reference evidence="10" key="1">
    <citation type="journal article" date="2021" name="PeerJ">
        <title>Extensive microbial diversity within the chicken gut microbiome revealed by metagenomics and culture.</title>
        <authorList>
            <person name="Gilroy R."/>
            <person name="Ravi A."/>
            <person name="Getino M."/>
            <person name="Pursley I."/>
            <person name="Horton D.L."/>
            <person name="Alikhan N.F."/>
            <person name="Baker D."/>
            <person name="Gharbi K."/>
            <person name="Hall N."/>
            <person name="Watson M."/>
            <person name="Adriaenssens E.M."/>
            <person name="Foster-Nyarko E."/>
            <person name="Jarju S."/>
            <person name="Secka A."/>
            <person name="Antonio M."/>
            <person name="Oren A."/>
            <person name="Chaudhuri R.R."/>
            <person name="La Ragione R."/>
            <person name="Hildebrand F."/>
            <person name="Pallen M.J."/>
        </authorList>
    </citation>
    <scope>NUCLEOTIDE SEQUENCE</scope>
    <source>
        <strain evidence="10">ChiGjej2B2-19336</strain>
    </source>
</reference>
<proteinExistence type="predicted"/>
<keyword evidence="2" id="KW-0597">Phosphoprotein</keyword>
<keyword evidence="4" id="KW-0288">FMN</keyword>
<dbReference type="PANTHER" id="PTHR30578:SF0">
    <property type="entry name" value="ION-TRANSLOCATING OXIDOREDUCTASE COMPLEX SUBUNIT D"/>
    <property type="match status" value="1"/>
</dbReference>
<accession>A0A921DRU4</accession>
<keyword evidence="8 9" id="KW-0472">Membrane</keyword>
<sequence length="331" mass="35061">MSTSNNNDILLAISTPPFWHCGRTIRKNSLHTLIALTPAVLMSLAHWGLPAARVMALAVLAAMGTEALCQIFMKQKLSQDNGTAAITGLLLAFLLPASAPWWLVIIGAACAMGIGRMAFGGYGANQVNATLVGWAMIFVSFPFLMDPTASQLQTTLTDPLLKLKYFGAEAVADISVFDLLLGRQLGGLGSSQVGALLLGGIYLVLRGVVRWEIALSFLGGTFLSATCLHLVDSSLYAGPFFHMGTGATVLAAFFLATEDSCSPHRRLPMLLYGLTGGTLVVLIRAFGSYTDGAPFAVMLINLLAPMFALIRSHPFGTVPQKAGKADGRTRA</sequence>
<feature type="transmembrane region" description="Helical" evidence="9">
    <location>
        <begin position="127"/>
        <end position="145"/>
    </location>
</feature>
<feature type="transmembrane region" description="Helical" evidence="9">
    <location>
        <begin position="185"/>
        <end position="205"/>
    </location>
</feature>
<evidence type="ECO:0000256" key="8">
    <source>
        <dbReference type="ARBA" id="ARBA00023136"/>
    </source>
</evidence>
<dbReference type="RefSeq" id="WP_304123355.1">
    <property type="nucleotide sequence ID" value="NZ_DYZA01000210.1"/>
</dbReference>
<dbReference type="AlphaFoldDB" id="A0A921DRU4"/>
<dbReference type="GO" id="GO:0005886">
    <property type="term" value="C:plasma membrane"/>
    <property type="evidence" value="ECO:0007669"/>
    <property type="project" value="TreeGrafter"/>
</dbReference>
<feature type="transmembrane region" description="Helical" evidence="9">
    <location>
        <begin position="269"/>
        <end position="287"/>
    </location>
</feature>
<keyword evidence="7 9" id="KW-1133">Transmembrane helix</keyword>
<evidence type="ECO:0000256" key="9">
    <source>
        <dbReference type="SAM" id="Phobius"/>
    </source>
</evidence>
<dbReference type="EMBL" id="DYZA01000210">
    <property type="protein sequence ID" value="HJD98030.1"/>
    <property type="molecule type" value="Genomic_DNA"/>
</dbReference>
<evidence type="ECO:0000313" key="11">
    <source>
        <dbReference type="Proteomes" id="UP000698963"/>
    </source>
</evidence>
<evidence type="ECO:0000256" key="1">
    <source>
        <dbReference type="ARBA" id="ARBA00022448"/>
    </source>
</evidence>
<evidence type="ECO:0000256" key="3">
    <source>
        <dbReference type="ARBA" id="ARBA00022630"/>
    </source>
</evidence>
<feature type="transmembrane region" description="Helical" evidence="9">
    <location>
        <begin position="293"/>
        <end position="310"/>
    </location>
</feature>
<dbReference type="GO" id="GO:0055085">
    <property type="term" value="P:transmembrane transport"/>
    <property type="evidence" value="ECO:0007669"/>
    <property type="project" value="InterPro"/>
</dbReference>
<evidence type="ECO:0000256" key="6">
    <source>
        <dbReference type="ARBA" id="ARBA00022967"/>
    </source>
</evidence>
<evidence type="ECO:0000313" key="10">
    <source>
        <dbReference type="EMBL" id="HJD98030.1"/>
    </source>
</evidence>
<protein>
    <submittedName>
        <fullName evidence="10">RnfABCDGE type electron transport complex subunit D</fullName>
    </submittedName>
</protein>
<dbReference type="Pfam" id="PF03116">
    <property type="entry name" value="NQR2_RnfD_RnfE"/>
    <property type="match status" value="1"/>
</dbReference>
<evidence type="ECO:0000256" key="5">
    <source>
        <dbReference type="ARBA" id="ARBA00022692"/>
    </source>
</evidence>
<comment type="caution">
    <text evidence="10">The sequence shown here is derived from an EMBL/GenBank/DDBJ whole genome shotgun (WGS) entry which is preliminary data.</text>
</comment>
<evidence type="ECO:0000256" key="4">
    <source>
        <dbReference type="ARBA" id="ARBA00022643"/>
    </source>
</evidence>
<evidence type="ECO:0000256" key="7">
    <source>
        <dbReference type="ARBA" id="ARBA00022989"/>
    </source>
</evidence>
<gene>
    <name evidence="10" type="ORF">K8W16_10350</name>
</gene>
<dbReference type="PANTHER" id="PTHR30578">
    <property type="entry name" value="ELECTRON TRANSPORT COMPLEX PROTEIN RNFD"/>
    <property type="match status" value="1"/>
</dbReference>
<keyword evidence="3" id="KW-0285">Flavoprotein</keyword>
<keyword evidence="1" id="KW-0813">Transport</keyword>
<keyword evidence="6" id="KW-1278">Translocase</keyword>
<feature type="transmembrane region" description="Helical" evidence="9">
    <location>
        <begin position="212"/>
        <end position="231"/>
    </location>
</feature>
<evidence type="ECO:0000256" key="2">
    <source>
        <dbReference type="ARBA" id="ARBA00022553"/>
    </source>
</evidence>
<feature type="transmembrane region" description="Helical" evidence="9">
    <location>
        <begin position="29"/>
        <end position="47"/>
    </location>
</feature>
<keyword evidence="5 9" id="KW-0812">Transmembrane</keyword>
<reference evidence="10" key="2">
    <citation type="submission" date="2021-09" db="EMBL/GenBank/DDBJ databases">
        <authorList>
            <person name="Gilroy R."/>
        </authorList>
    </citation>
    <scope>NUCLEOTIDE SEQUENCE</scope>
    <source>
        <strain evidence="10">ChiGjej2B2-19336</strain>
    </source>
</reference>
<dbReference type="InterPro" id="IPR004338">
    <property type="entry name" value="NqrB/RnfD"/>
</dbReference>
<feature type="transmembrane region" description="Helical" evidence="9">
    <location>
        <begin position="237"/>
        <end position="257"/>
    </location>
</feature>